<accession>A0ACA9MTY3</accession>
<evidence type="ECO:0000313" key="2">
    <source>
        <dbReference type="Proteomes" id="UP000789366"/>
    </source>
</evidence>
<sequence length="160" mass="18038">AHNTNNITCIVVIHLQCPELLKDVSVIVSDFAYSLLLDQHNLAVTYKVERQEISLLHVYHHEDCKHIVYQTDDNYACSCDYNVQFSLLCCHVLAVHIANNKVLCADYIGARWVILSAVLNITKKENYATNNIIANNITADNVTAYSVTVDNIINNNEFAN</sequence>
<reference evidence="1" key="1">
    <citation type="submission" date="2021-06" db="EMBL/GenBank/DDBJ databases">
        <authorList>
            <person name="Kallberg Y."/>
            <person name="Tangrot J."/>
            <person name="Rosling A."/>
        </authorList>
    </citation>
    <scope>NUCLEOTIDE SEQUENCE</scope>
    <source>
        <strain evidence="1">28 12/20/2015</strain>
    </source>
</reference>
<dbReference type="Proteomes" id="UP000789366">
    <property type="component" value="Unassembled WGS sequence"/>
</dbReference>
<feature type="non-terminal residue" evidence="1">
    <location>
        <position position="1"/>
    </location>
</feature>
<evidence type="ECO:0000313" key="1">
    <source>
        <dbReference type="EMBL" id="CAG8609029.1"/>
    </source>
</evidence>
<protein>
    <submittedName>
        <fullName evidence="1">9323_t:CDS:1</fullName>
    </submittedName>
</protein>
<organism evidence="1 2">
    <name type="scientific">Cetraspora pellucida</name>
    <dbReference type="NCBI Taxonomy" id="1433469"/>
    <lineage>
        <taxon>Eukaryota</taxon>
        <taxon>Fungi</taxon>
        <taxon>Fungi incertae sedis</taxon>
        <taxon>Mucoromycota</taxon>
        <taxon>Glomeromycotina</taxon>
        <taxon>Glomeromycetes</taxon>
        <taxon>Diversisporales</taxon>
        <taxon>Gigasporaceae</taxon>
        <taxon>Cetraspora</taxon>
    </lineage>
</organism>
<keyword evidence="2" id="KW-1185">Reference proteome</keyword>
<gene>
    <name evidence="1" type="ORF">SPELUC_LOCUS7426</name>
</gene>
<name>A0ACA9MTY3_9GLOM</name>
<dbReference type="EMBL" id="CAJVPW010009793">
    <property type="protein sequence ID" value="CAG8609029.1"/>
    <property type="molecule type" value="Genomic_DNA"/>
</dbReference>
<comment type="caution">
    <text evidence="1">The sequence shown here is derived from an EMBL/GenBank/DDBJ whole genome shotgun (WGS) entry which is preliminary data.</text>
</comment>
<proteinExistence type="predicted"/>